<feature type="compositionally biased region" description="Gly residues" evidence="1">
    <location>
        <begin position="49"/>
        <end position="72"/>
    </location>
</feature>
<keyword evidence="3" id="KW-1185">Reference proteome</keyword>
<comment type="caution">
    <text evidence="2">The sequence shown here is derived from an EMBL/GenBank/DDBJ whole genome shotgun (WGS) entry which is preliminary data.</text>
</comment>
<protein>
    <submittedName>
        <fullName evidence="2">Uncharacterized protein</fullName>
    </submittedName>
</protein>
<feature type="compositionally biased region" description="Basic and acidic residues" evidence="1">
    <location>
        <begin position="34"/>
        <end position="48"/>
    </location>
</feature>
<gene>
    <name evidence="2" type="ORF">H0235_014511</name>
</gene>
<accession>A0A834KHQ1</accession>
<evidence type="ECO:0000313" key="3">
    <source>
        <dbReference type="Proteomes" id="UP000600918"/>
    </source>
</evidence>
<dbReference type="EMBL" id="JACSDY010000015">
    <property type="protein sequence ID" value="KAF7406855.1"/>
    <property type="molecule type" value="Genomic_DNA"/>
</dbReference>
<dbReference type="AlphaFoldDB" id="A0A834KHQ1"/>
<evidence type="ECO:0000256" key="1">
    <source>
        <dbReference type="SAM" id="MobiDB-lite"/>
    </source>
</evidence>
<reference evidence="2" key="1">
    <citation type="journal article" date="2020" name="G3 (Bethesda)">
        <title>High-Quality Assemblies for Three Invasive Social Wasps from the &lt;i&gt;Vespula&lt;/i&gt; Genus.</title>
        <authorList>
            <person name="Harrop T.W.R."/>
            <person name="Guhlin J."/>
            <person name="McLaughlin G.M."/>
            <person name="Permina E."/>
            <person name="Stockwell P."/>
            <person name="Gilligan J."/>
            <person name="Le Lec M.F."/>
            <person name="Gruber M.A.M."/>
            <person name="Quinn O."/>
            <person name="Lovegrove M."/>
            <person name="Duncan E.J."/>
            <person name="Remnant E.J."/>
            <person name="Van Eeckhoven J."/>
            <person name="Graham B."/>
            <person name="Knapp R.A."/>
            <person name="Langford K.W."/>
            <person name="Kronenberg Z."/>
            <person name="Press M.O."/>
            <person name="Eacker S.M."/>
            <person name="Wilson-Rankin E.E."/>
            <person name="Purcell J."/>
            <person name="Lester P.J."/>
            <person name="Dearden P.K."/>
        </authorList>
    </citation>
    <scope>NUCLEOTIDE SEQUENCE</scope>
    <source>
        <strain evidence="2">Volc-1</strain>
    </source>
</reference>
<proteinExistence type="predicted"/>
<dbReference type="Proteomes" id="UP000600918">
    <property type="component" value="Unassembled WGS sequence"/>
</dbReference>
<organism evidence="2 3">
    <name type="scientific">Vespula pensylvanica</name>
    <name type="common">Western yellow jacket</name>
    <name type="synonym">Wasp</name>
    <dbReference type="NCBI Taxonomy" id="30213"/>
    <lineage>
        <taxon>Eukaryota</taxon>
        <taxon>Metazoa</taxon>
        <taxon>Ecdysozoa</taxon>
        <taxon>Arthropoda</taxon>
        <taxon>Hexapoda</taxon>
        <taxon>Insecta</taxon>
        <taxon>Pterygota</taxon>
        <taxon>Neoptera</taxon>
        <taxon>Endopterygota</taxon>
        <taxon>Hymenoptera</taxon>
        <taxon>Apocrita</taxon>
        <taxon>Aculeata</taxon>
        <taxon>Vespoidea</taxon>
        <taxon>Vespidae</taxon>
        <taxon>Vespinae</taxon>
        <taxon>Vespula</taxon>
    </lineage>
</organism>
<name>A0A834KHQ1_VESPE</name>
<evidence type="ECO:0000313" key="2">
    <source>
        <dbReference type="EMBL" id="KAF7406855.1"/>
    </source>
</evidence>
<feature type="compositionally biased region" description="Gly residues" evidence="1">
    <location>
        <begin position="94"/>
        <end position="108"/>
    </location>
</feature>
<sequence length="121" mass="12407">MHTGALAPPKPAGINSTNWTCRWIRTPWLWHKDIKHPYPDNDDNDKNVGDGGGGGGGSGGWDRGWESGGGSLVGSWLEEPKRVPSCSCHCWGGGGGGGGAGGGGGGTESGEDKERGVAEHR</sequence>
<feature type="region of interest" description="Disordered" evidence="1">
    <location>
        <begin position="34"/>
        <end position="76"/>
    </location>
</feature>
<feature type="region of interest" description="Disordered" evidence="1">
    <location>
        <begin position="94"/>
        <end position="121"/>
    </location>
</feature>
<feature type="compositionally biased region" description="Basic and acidic residues" evidence="1">
    <location>
        <begin position="110"/>
        <end position="121"/>
    </location>
</feature>